<dbReference type="EMBL" id="MW580850">
    <property type="protein sequence ID" value="QRM16489.1"/>
    <property type="molecule type" value="Genomic_DNA"/>
</dbReference>
<accession>A0A8E5AMZ8</accession>
<keyword evidence="1" id="KW-0812">Transmembrane</keyword>
<keyword evidence="1" id="KW-0472">Membrane</keyword>
<evidence type="ECO:0000313" key="2">
    <source>
        <dbReference type="EMBL" id="QRM16489.1"/>
    </source>
</evidence>
<evidence type="ECO:0000256" key="1">
    <source>
        <dbReference type="SAM" id="Phobius"/>
    </source>
</evidence>
<feature type="transmembrane region" description="Helical" evidence="1">
    <location>
        <begin position="320"/>
        <end position="348"/>
    </location>
</feature>
<sequence>MNTLHILVVFVCLGAICQASIFSSSKKRPSYVSVAYKGTQRQVDLNSKMKKVQDLKLAACSAFSVGTSTCKDFRLFSANTKIDDSSNIGSKFEYSLVDYAGKVTVPANRVTCPNGDIVGKTVTCVGSKSAGACLGKEACKCSATSPCVVAESDGTRVDKLPMCLLKEDMKGVSFNVTSTTNFYTKIRDRAQPLIQQAKDYAKGKWSQNKDKWMNTALTQGYKFISSENGRLVCNRLGLPQSACDNMSEFAASPTGFMVRQGQRWLKLDAGAVSDQAINEMVEAFAPQAPEDPNSAISLIEGVVIQTKGDEEKETSNNKTYILIGAGVGALLLLIAIGGCIGCCVCCYLKKKKQAAPEPNLAQLQLALIAAAAGPPANIPTNPTGNGPDMV</sequence>
<protein>
    <submittedName>
        <fullName evidence="3">Membrane protein ORF66</fullName>
    </submittedName>
</protein>
<dbReference type="EMBL" id="MW580852">
    <property type="protein sequence ID" value="QRM16752.1"/>
    <property type="molecule type" value="Genomic_DNA"/>
</dbReference>
<reference evidence="3" key="1">
    <citation type="journal article" date="2021" name="Microorganisms">
        <title>Genomes of Anguillid Herpesvirus 1 Strains Reveal Evolutionary Disparities and Low Genetic Diversity in the Genus Cyprinivirus.</title>
        <authorList>
            <person name="Donohoe O."/>
            <person name="Zhang H."/>
            <person name="Delrez N."/>
            <person name="Gao Y."/>
            <person name="Suarez N.M."/>
            <person name="Davison A.J."/>
            <person name="Vanderplasschen A."/>
        </authorList>
    </citation>
    <scope>NUCLEOTIDE SEQUENCE</scope>
    <source>
        <strain evidence="2">DK-2008-50-66-1</strain>
        <strain evidence="3">DK-205223-2</strain>
    </source>
</reference>
<keyword evidence="1" id="KW-1133">Transmembrane helix</keyword>
<organism evidence="3">
    <name type="scientific">Anguillid herpesvirus 1</name>
    <dbReference type="NCBI Taxonomy" id="150286"/>
    <lineage>
        <taxon>Viruses</taxon>
        <taxon>Duplodnaviria</taxon>
        <taxon>Heunggongvirae</taxon>
        <taxon>Peploviricota</taxon>
        <taxon>Herviviricetes</taxon>
        <taxon>Herpesvirales</taxon>
        <taxon>Alloherpesviridae</taxon>
        <taxon>Cyvirus</taxon>
        <taxon>Cyvirus anguillidallo1</taxon>
    </lineage>
</organism>
<reference evidence="3" key="2">
    <citation type="submission" date="2021-02" db="EMBL/GenBank/DDBJ databases">
        <authorList>
            <person name="Vanderplasschen A.F.C."/>
            <person name="Davison A.J."/>
        </authorList>
    </citation>
    <scope>NUCLEOTIDE SEQUENCE</scope>
    <source>
        <strain evidence="2">DK-2008-50-66-1</strain>
        <strain evidence="3">DK-205223-2</strain>
    </source>
</reference>
<name>A0A8E5AMZ8_9VIRU</name>
<gene>
    <name evidence="3" type="primary">ORF66</name>
</gene>
<evidence type="ECO:0000313" key="3">
    <source>
        <dbReference type="EMBL" id="QRM16752.1"/>
    </source>
</evidence>
<proteinExistence type="predicted"/>